<dbReference type="PANTHER" id="PTHR11851:SF226">
    <property type="entry name" value="CYTOCHROME B-C1 COMPLEX SUBUNIT 2, MITOCHONDRIAL"/>
    <property type="match status" value="1"/>
</dbReference>
<dbReference type="InterPro" id="IPR050361">
    <property type="entry name" value="MPP/UQCRC_Complex"/>
</dbReference>
<dbReference type="Gene3D" id="3.30.830.10">
    <property type="entry name" value="Metalloenzyme, LuxS/M16 peptidase-like"/>
    <property type="match status" value="2"/>
</dbReference>
<evidence type="ECO:0000259" key="2">
    <source>
        <dbReference type="Pfam" id="PF05193"/>
    </source>
</evidence>
<dbReference type="AlphaFoldDB" id="A0AAV2TQM9"/>
<dbReference type="PANTHER" id="PTHR11851">
    <property type="entry name" value="METALLOPROTEASE"/>
    <property type="match status" value="1"/>
</dbReference>
<proteinExistence type="predicted"/>
<protein>
    <submittedName>
        <fullName evidence="3">Uncharacterized protein</fullName>
    </submittedName>
</protein>
<dbReference type="InterPro" id="IPR011765">
    <property type="entry name" value="Pept_M16_N"/>
</dbReference>
<evidence type="ECO:0000313" key="4">
    <source>
        <dbReference type="Proteomes" id="UP001497525"/>
    </source>
</evidence>
<dbReference type="Proteomes" id="UP001497525">
    <property type="component" value="Unassembled WGS sequence"/>
</dbReference>
<evidence type="ECO:0000259" key="1">
    <source>
        <dbReference type="Pfam" id="PF00675"/>
    </source>
</evidence>
<name>A0AAV2TQM9_CALDB</name>
<dbReference type="InterPro" id="IPR007863">
    <property type="entry name" value="Peptidase_M16_C"/>
</dbReference>
<reference evidence="3" key="1">
    <citation type="submission" date="2024-06" db="EMBL/GenBank/DDBJ databases">
        <authorList>
            <person name="Liu X."/>
            <person name="Lenzi L."/>
            <person name="Haldenby T S."/>
            <person name="Uol C."/>
        </authorList>
    </citation>
    <scope>NUCLEOTIDE SEQUENCE</scope>
</reference>
<organism evidence="3 4">
    <name type="scientific">Calicophoron daubneyi</name>
    <name type="common">Rumen fluke</name>
    <name type="synonym">Paramphistomum daubneyi</name>
    <dbReference type="NCBI Taxonomy" id="300641"/>
    <lineage>
        <taxon>Eukaryota</taxon>
        <taxon>Metazoa</taxon>
        <taxon>Spiralia</taxon>
        <taxon>Lophotrochozoa</taxon>
        <taxon>Platyhelminthes</taxon>
        <taxon>Trematoda</taxon>
        <taxon>Digenea</taxon>
        <taxon>Plagiorchiida</taxon>
        <taxon>Pronocephalata</taxon>
        <taxon>Paramphistomoidea</taxon>
        <taxon>Paramphistomidae</taxon>
        <taxon>Calicophoron</taxon>
    </lineage>
</organism>
<feature type="domain" description="Peptidase M16 N-terminal" evidence="1">
    <location>
        <begin position="55"/>
        <end position="189"/>
    </location>
</feature>
<gene>
    <name evidence="3" type="ORF">CDAUBV1_LOCUS13483</name>
</gene>
<accession>A0AAV2TQM9</accession>
<sequence>MFRATQLQRILVPGRNILTAAALKESGANVPGVAVTEEGFRLATLPQPTIWPGLSRIALVINAGSRYELDNKDRGITHLIRRSCGLSTENFTAVNMCRHFEQMGARVTCLTTREHMIYTVDCAPNLVVRAGYLLGEMATGPAFYHWELKSIANKLMLNDIDILNRRNLPALAMELLHEAAFGLSPSGSGLGHSTFASADRVGSYSLDQIEKFHQRYFTPERCTLSLVGTSSNEEGLEVLREIRSAVHARAPLAIPKKTGKSHGFVGGDIRRDLCAAPNVTAYIAWPTPGHGPNEVAFDLAACLLSGAVGRISYGGSTTQSYWNPSSTQSDDVQCIGFHKPYEGLGLFGLGLSGSSASAINDRLVKIIPSILGSSMGSKTLAAAKSLYKANLLMELESPGNVATDFAVQVSRPGHVYQTVQDRFVAVDKISVGEVNSIVQKTLTHPLAAMAVVGPEAGDILPLPVLLSA</sequence>
<evidence type="ECO:0000313" key="3">
    <source>
        <dbReference type="EMBL" id="CAL5138663.1"/>
    </source>
</evidence>
<dbReference type="EMBL" id="CAXLJL010000512">
    <property type="protein sequence ID" value="CAL5138663.1"/>
    <property type="molecule type" value="Genomic_DNA"/>
</dbReference>
<dbReference type="Pfam" id="PF00675">
    <property type="entry name" value="Peptidase_M16"/>
    <property type="match status" value="1"/>
</dbReference>
<comment type="caution">
    <text evidence="3">The sequence shown here is derived from an EMBL/GenBank/DDBJ whole genome shotgun (WGS) entry which is preliminary data.</text>
</comment>
<dbReference type="GO" id="GO:0046872">
    <property type="term" value="F:metal ion binding"/>
    <property type="evidence" value="ECO:0007669"/>
    <property type="project" value="InterPro"/>
</dbReference>
<dbReference type="InterPro" id="IPR011249">
    <property type="entry name" value="Metalloenz_LuxS/M16"/>
</dbReference>
<dbReference type="GO" id="GO:0005739">
    <property type="term" value="C:mitochondrion"/>
    <property type="evidence" value="ECO:0007669"/>
    <property type="project" value="TreeGrafter"/>
</dbReference>
<dbReference type="Pfam" id="PF05193">
    <property type="entry name" value="Peptidase_M16_C"/>
    <property type="match status" value="1"/>
</dbReference>
<feature type="domain" description="Peptidase M16 C-terminal" evidence="2">
    <location>
        <begin position="205"/>
        <end position="358"/>
    </location>
</feature>
<dbReference type="SUPFAM" id="SSF63411">
    <property type="entry name" value="LuxS/MPP-like metallohydrolase"/>
    <property type="match status" value="2"/>
</dbReference>